<comment type="caution">
    <text evidence="2">The sequence shown here is derived from an EMBL/GenBank/DDBJ whole genome shotgun (WGS) entry which is preliminary data.</text>
</comment>
<organism evidence="2 3">
    <name type="scientific">Leifsonia poae</name>
    <dbReference type="NCBI Taxonomy" id="110933"/>
    <lineage>
        <taxon>Bacteria</taxon>
        <taxon>Bacillati</taxon>
        <taxon>Actinomycetota</taxon>
        <taxon>Actinomycetes</taxon>
        <taxon>Micrococcales</taxon>
        <taxon>Microbacteriaceae</taxon>
        <taxon>Leifsonia</taxon>
    </lineage>
</organism>
<protein>
    <recommendedName>
        <fullName evidence="1">Stress-response A/B barrel domain-containing protein</fullName>
    </recommendedName>
</protein>
<reference evidence="2" key="1">
    <citation type="journal article" date="2014" name="Int. J. Syst. Evol. Microbiol.">
        <title>Complete genome sequence of Corynebacterium casei LMG S-19264T (=DSM 44701T), isolated from a smear-ripened cheese.</title>
        <authorList>
            <consortium name="US DOE Joint Genome Institute (JGI-PGF)"/>
            <person name="Walter F."/>
            <person name="Albersmeier A."/>
            <person name="Kalinowski J."/>
            <person name="Ruckert C."/>
        </authorList>
    </citation>
    <scope>NUCLEOTIDE SEQUENCE</scope>
    <source>
        <strain evidence="2">VKM Ac-1401</strain>
    </source>
</reference>
<dbReference type="InterPro" id="IPR013097">
    <property type="entry name" value="Dabb"/>
</dbReference>
<evidence type="ECO:0000313" key="2">
    <source>
        <dbReference type="EMBL" id="GLJ76350.1"/>
    </source>
</evidence>
<sequence>MTIRHVVSWKLAAAEESERAEQLAVMKRGLEGLPATIPEILSLEVGINALDGDNFDIVLISDFADADALARYVAHPDHQVVAGYIRSVVGGRSAVDFEV</sequence>
<proteinExistence type="predicted"/>
<feature type="domain" description="Stress-response A/B barrel" evidence="1">
    <location>
        <begin position="3"/>
        <end position="97"/>
    </location>
</feature>
<reference evidence="2" key="2">
    <citation type="submission" date="2023-01" db="EMBL/GenBank/DDBJ databases">
        <authorList>
            <person name="Sun Q."/>
            <person name="Evtushenko L."/>
        </authorList>
    </citation>
    <scope>NUCLEOTIDE SEQUENCE</scope>
    <source>
        <strain evidence="2">VKM Ac-1401</strain>
    </source>
</reference>
<dbReference type="AlphaFoldDB" id="A0A9W6LZY3"/>
<dbReference type="SUPFAM" id="SSF54909">
    <property type="entry name" value="Dimeric alpha+beta barrel"/>
    <property type="match status" value="1"/>
</dbReference>
<dbReference type="PANTHER" id="PTHR37832">
    <property type="entry name" value="BLL2683 PROTEIN"/>
    <property type="match status" value="1"/>
</dbReference>
<dbReference type="Gene3D" id="3.30.70.100">
    <property type="match status" value="1"/>
</dbReference>
<evidence type="ECO:0000313" key="3">
    <source>
        <dbReference type="Proteomes" id="UP001142372"/>
    </source>
</evidence>
<dbReference type="Proteomes" id="UP001142372">
    <property type="component" value="Unassembled WGS sequence"/>
</dbReference>
<dbReference type="EMBL" id="BSEN01000006">
    <property type="protein sequence ID" value="GLJ76350.1"/>
    <property type="molecule type" value="Genomic_DNA"/>
</dbReference>
<accession>A0A9W6LZY3</accession>
<dbReference type="SMART" id="SM00886">
    <property type="entry name" value="Dabb"/>
    <property type="match status" value="1"/>
</dbReference>
<keyword evidence="3" id="KW-1185">Reference proteome</keyword>
<name>A0A9W6LZY3_9MICO</name>
<dbReference type="RefSeq" id="WP_271177004.1">
    <property type="nucleotide sequence ID" value="NZ_BAAAJO010000005.1"/>
</dbReference>
<evidence type="ECO:0000259" key="1">
    <source>
        <dbReference type="PROSITE" id="PS51502"/>
    </source>
</evidence>
<dbReference type="InterPro" id="IPR011008">
    <property type="entry name" value="Dimeric_a/b-barrel"/>
</dbReference>
<gene>
    <name evidence="2" type="ORF">GCM10017584_19240</name>
</gene>
<dbReference type="PANTHER" id="PTHR37832:SF1">
    <property type="entry name" value="STRESS-RESPONSE A_B BARREL DOMAIN-CONTAINING PROTEIN"/>
    <property type="match status" value="1"/>
</dbReference>
<dbReference type="Pfam" id="PF07876">
    <property type="entry name" value="Dabb"/>
    <property type="match status" value="1"/>
</dbReference>
<dbReference type="PROSITE" id="PS51502">
    <property type="entry name" value="S_R_A_B_BARREL"/>
    <property type="match status" value="1"/>
</dbReference>